<dbReference type="GO" id="GO:0005524">
    <property type="term" value="F:ATP binding"/>
    <property type="evidence" value="ECO:0007669"/>
    <property type="project" value="InterPro"/>
</dbReference>
<organism evidence="6 7">
    <name type="scientific">Linum tenue</name>
    <dbReference type="NCBI Taxonomy" id="586396"/>
    <lineage>
        <taxon>Eukaryota</taxon>
        <taxon>Viridiplantae</taxon>
        <taxon>Streptophyta</taxon>
        <taxon>Embryophyta</taxon>
        <taxon>Tracheophyta</taxon>
        <taxon>Spermatophyta</taxon>
        <taxon>Magnoliopsida</taxon>
        <taxon>eudicotyledons</taxon>
        <taxon>Gunneridae</taxon>
        <taxon>Pentapetalae</taxon>
        <taxon>rosids</taxon>
        <taxon>fabids</taxon>
        <taxon>Malpighiales</taxon>
        <taxon>Linaceae</taxon>
        <taxon>Linum</taxon>
    </lineage>
</organism>
<dbReference type="Proteomes" id="UP001154282">
    <property type="component" value="Unassembled WGS sequence"/>
</dbReference>
<evidence type="ECO:0000256" key="2">
    <source>
        <dbReference type="ARBA" id="ARBA00022801"/>
    </source>
</evidence>
<accession>A0AAV0NSE2</accession>
<keyword evidence="4" id="KW-0793">Thylakoid</keyword>
<evidence type="ECO:0000313" key="6">
    <source>
        <dbReference type="EMBL" id="CAI0461265.1"/>
    </source>
</evidence>
<sequence length="185" mass="20218">MSHALPSLIHIPPLLKQPDTALPSIPHHSSLHCNHSELLSCASKMTASSSCLLGDGLSTINGKPYLCKDFYGRRLLHSSSLPSLGSALLGNGKALADDQGVSSSGMSYSRFLEYLDKDRVKKVDLFENGTIAIVEVVSPELGNRVQRVRVQLPGLSQELLQKFREKNIDLQLIILKKNLALSFLT</sequence>
<keyword evidence="2" id="KW-0378">Hydrolase</keyword>
<evidence type="ECO:0000313" key="7">
    <source>
        <dbReference type="Proteomes" id="UP001154282"/>
    </source>
</evidence>
<dbReference type="GO" id="GO:0006508">
    <property type="term" value="P:proteolysis"/>
    <property type="evidence" value="ECO:0007669"/>
    <property type="project" value="UniProtKB-KW"/>
</dbReference>
<dbReference type="GO" id="GO:0004176">
    <property type="term" value="F:ATP-dependent peptidase activity"/>
    <property type="evidence" value="ECO:0007669"/>
    <property type="project" value="InterPro"/>
</dbReference>
<dbReference type="GO" id="GO:0004222">
    <property type="term" value="F:metalloendopeptidase activity"/>
    <property type="evidence" value="ECO:0007669"/>
    <property type="project" value="InterPro"/>
</dbReference>
<dbReference type="Pfam" id="PF06480">
    <property type="entry name" value="FtsH_ext"/>
    <property type="match status" value="1"/>
</dbReference>
<dbReference type="FunFam" id="3.30.720.210:FF:000002">
    <property type="entry name" value="ATP-dependent zinc metalloprotease FTSH chloroplastic"/>
    <property type="match status" value="1"/>
</dbReference>
<protein>
    <recommendedName>
        <fullName evidence="5">Peptidase M41 FtsH extracellular domain-containing protein</fullName>
    </recommendedName>
</protein>
<dbReference type="EMBL" id="CAMGYJ010000008">
    <property type="protein sequence ID" value="CAI0461265.1"/>
    <property type="molecule type" value="Genomic_DNA"/>
</dbReference>
<evidence type="ECO:0000256" key="4">
    <source>
        <dbReference type="ARBA" id="ARBA00023078"/>
    </source>
</evidence>
<gene>
    <name evidence="6" type="ORF">LITE_LOCUS34863</name>
</gene>
<dbReference type="AlphaFoldDB" id="A0AAV0NSE2"/>
<name>A0AAV0NSE2_9ROSI</name>
<reference evidence="6" key="1">
    <citation type="submission" date="2022-08" db="EMBL/GenBank/DDBJ databases">
        <authorList>
            <person name="Gutierrez-Valencia J."/>
        </authorList>
    </citation>
    <scope>NUCLEOTIDE SEQUENCE</scope>
</reference>
<feature type="domain" description="Peptidase M41 FtsH extracellular" evidence="5">
    <location>
        <begin position="102"/>
        <end position="170"/>
    </location>
</feature>
<dbReference type="GO" id="GO:0008270">
    <property type="term" value="F:zinc ion binding"/>
    <property type="evidence" value="ECO:0007669"/>
    <property type="project" value="InterPro"/>
</dbReference>
<keyword evidence="1" id="KW-0645">Protease</keyword>
<dbReference type="InterPro" id="IPR011546">
    <property type="entry name" value="Pept_M41_FtsH_extracell"/>
</dbReference>
<keyword evidence="3" id="KW-0809">Transit peptide</keyword>
<comment type="caution">
    <text evidence="6">The sequence shown here is derived from an EMBL/GenBank/DDBJ whole genome shotgun (WGS) entry which is preliminary data.</text>
</comment>
<evidence type="ECO:0000256" key="1">
    <source>
        <dbReference type="ARBA" id="ARBA00022670"/>
    </source>
</evidence>
<evidence type="ECO:0000259" key="5">
    <source>
        <dbReference type="Pfam" id="PF06480"/>
    </source>
</evidence>
<evidence type="ECO:0000256" key="3">
    <source>
        <dbReference type="ARBA" id="ARBA00022946"/>
    </source>
</evidence>
<keyword evidence="7" id="KW-1185">Reference proteome</keyword>
<dbReference type="GO" id="GO:0016020">
    <property type="term" value="C:membrane"/>
    <property type="evidence" value="ECO:0007669"/>
    <property type="project" value="InterPro"/>
</dbReference>
<proteinExistence type="predicted"/>